<keyword evidence="2" id="KW-1185">Reference proteome</keyword>
<evidence type="ECO:0000313" key="2">
    <source>
        <dbReference type="Proteomes" id="UP001269144"/>
    </source>
</evidence>
<evidence type="ECO:0000313" key="1">
    <source>
        <dbReference type="EMBL" id="MDS9469966.1"/>
    </source>
</evidence>
<accession>A0ABU2HY46</accession>
<protein>
    <submittedName>
        <fullName evidence="1">Uncharacterized protein</fullName>
    </submittedName>
</protein>
<reference evidence="2" key="1">
    <citation type="submission" date="2023-07" db="EMBL/GenBank/DDBJ databases">
        <title>Paracoccus sp. MBLB3053 whole genome sequence.</title>
        <authorList>
            <person name="Hwang C.Y."/>
            <person name="Cho E.-S."/>
            <person name="Seo M.-J."/>
        </authorList>
    </citation>
    <scope>NUCLEOTIDE SEQUENCE [LARGE SCALE GENOMIC DNA]</scope>
    <source>
        <strain evidence="2">MBLB3053</strain>
    </source>
</reference>
<dbReference type="Proteomes" id="UP001269144">
    <property type="component" value="Unassembled WGS sequence"/>
</dbReference>
<dbReference type="EMBL" id="JAVQLW010000005">
    <property type="protein sequence ID" value="MDS9469966.1"/>
    <property type="molecule type" value="Genomic_DNA"/>
</dbReference>
<sequence length="41" mass="4533">MPNCRKGLPREIEAGMAALTLHQVRPDEAVRQSLDALDRCA</sequence>
<name>A0ABU2HY46_9RHOB</name>
<comment type="caution">
    <text evidence="1">The sequence shown here is derived from an EMBL/GenBank/DDBJ whole genome shotgun (WGS) entry which is preliminary data.</text>
</comment>
<organism evidence="1 2">
    <name type="scientific">Paracoccus aurantius</name>
    <dbReference type="NCBI Taxonomy" id="3073814"/>
    <lineage>
        <taxon>Bacteria</taxon>
        <taxon>Pseudomonadati</taxon>
        <taxon>Pseudomonadota</taxon>
        <taxon>Alphaproteobacteria</taxon>
        <taxon>Rhodobacterales</taxon>
        <taxon>Paracoccaceae</taxon>
        <taxon>Paracoccus</taxon>
    </lineage>
</organism>
<dbReference type="RefSeq" id="WP_311162749.1">
    <property type="nucleotide sequence ID" value="NZ_JAVQLW010000005.1"/>
</dbReference>
<proteinExistence type="predicted"/>
<gene>
    <name evidence="1" type="ORF">RGQ15_20665</name>
</gene>